<protein>
    <submittedName>
        <fullName evidence="1">Uncharacterized protein</fullName>
    </submittedName>
</protein>
<name>A0A2P5WH98_GOSBA</name>
<dbReference type="AlphaFoldDB" id="A0A2P5WH98"/>
<dbReference type="Proteomes" id="UP000239757">
    <property type="component" value="Unassembled WGS sequence"/>
</dbReference>
<gene>
    <name evidence="1" type="ORF">GOBAR_AA30241</name>
</gene>
<evidence type="ECO:0000313" key="1">
    <source>
        <dbReference type="EMBL" id="PPR90441.1"/>
    </source>
</evidence>
<evidence type="ECO:0000313" key="2">
    <source>
        <dbReference type="Proteomes" id="UP000239757"/>
    </source>
</evidence>
<reference evidence="1 2" key="1">
    <citation type="submission" date="2015-01" db="EMBL/GenBank/DDBJ databases">
        <title>Genome of allotetraploid Gossypium barbadense reveals genomic plasticity and fiber elongation in cotton evolution.</title>
        <authorList>
            <person name="Chen X."/>
            <person name="Liu X."/>
            <person name="Zhao B."/>
            <person name="Zheng H."/>
            <person name="Hu Y."/>
            <person name="Lu G."/>
            <person name="Yang C."/>
            <person name="Chen J."/>
            <person name="Shan C."/>
            <person name="Zhang L."/>
            <person name="Zhou Y."/>
            <person name="Wang L."/>
            <person name="Guo W."/>
            <person name="Bai Y."/>
            <person name="Ruan J."/>
            <person name="Shangguan X."/>
            <person name="Mao Y."/>
            <person name="Jiang J."/>
            <person name="Zhu Y."/>
            <person name="Lei J."/>
            <person name="Kang H."/>
            <person name="Chen S."/>
            <person name="He X."/>
            <person name="Wang R."/>
            <person name="Wang Y."/>
            <person name="Chen J."/>
            <person name="Wang L."/>
            <person name="Yu S."/>
            <person name="Wang B."/>
            <person name="Wei J."/>
            <person name="Song S."/>
            <person name="Lu X."/>
            <person name="Gao Z."/>
            <person name="Gu W."/>
            <person name="Deng X."/>
            <person name="Ma D."/>
            <person name="Wang S."/>
            <person name="Liang W."/>
            <person name="Fang L."/>
            <person name="Cai C."/>
            <person name="Zhu X."/>
            <person name="Zhou B."/>
            <person name="Zhang Y."/>
            <person name="Chen Z."/>
            <person name="Xu S."/>
            <person name="Zhu R."/>
            <person name="Wang S."/>
            <person name="Zhang T."/>
            <person name="Zhao G."/>
        </authorList>
    </citation>
    <scope>NUCLEOTIDE SEQUENCE [LARGE SCALE GENOMIC DNA]</scope>
    <source>
        <strain evidence="2">cv. Xinhai21</strain>
        <tissue evidence="1">Leaf</tissue>
    </source>
</reference>
<dbReference type="EMBL" id="KZ667625">
    <property type="protein sequence ID" value="PPR90441.1"/>
    <property type="molecule type" value="Genomic_DNA"/>
</dbReference>
<organism evidence="1 2">
    <name type="scientific">Gossypium barbadense</name>
    <name type="common">Sea Island cotton</name>
    <name type="synonym">Hibiscus barbadensis</name>
    <dbReference type="NCBI Taxonomy" id="3634"/>
    <lineage>
        <taxon>Eukaryota</taxon>
        <taxon>Viridiplantae</taxon>
        <taxon>Streptophyta</taxon>
        <taxon>Embryophyta</taxon>
        <taxon>Tracheophyta</taxon>
        <taxon>Spermatophyta</taxon>
        <taxon>Magnoliopsida</taxon>
        <taxon>eudicotyledons</taxon>
        <taxon>Gunneridae</taxon>
        <taxon>Pentapetalae</taxon>
        <taxon>rosids</taxon>
        <taxon>malvids</taxon>
        <taxon>Malvales</taxon>
        <taxon>Malvaceae</taxon>
        <taxon>Malvoideae</taxon>
        <taxon>Gossypium</taxon>
    </lineage>
</organism>
<accession>A0A2P5WH98</accession>
<sequence length="95" mass="10958">MEIDGEKRERKFGENITNIGERRSGLGIVGRFIRQNRNMLDARDHGMLRQLEENEDGFEIEEISVEFIDVKKRQRINLETGNSKNNKGVLELGIG</sequence>
<proteinExistence type="predicted"/>